<dbReference type="AlphaFoldDB" id="A0AAV7E3A8"/>
<keyword evidence="1" id="KW-0649">Protein kinase inhibitor</keyword>
<evidence type="ECO:0000256" key="2">
    <source>
        <dbReference type="ARBA" id="ARBA00023306"/>
    </source>
</evidence>
<comment type="caution">
    <text evidence="3">The sequence shown here is derived from an EMBL/GenBank/DDBJ whole genome shotgun (WGS) entry which is preliminary data.</text>
</comment>
<reference evidence="3 4" key="1">
    <citation type="submission" date="2021-07" db="EMBL/GenBank/DDBJ databases">
        <title>The Aristolochia fimbriata genome: insights into angiosperm evolution, floral development and chemical biosynthesis.</title>
        <authorList>
            <person name="Jiao Y."/>
        </authorList>
    </citation>
    <scope>NUCLEOTIDE SEQUENCE [LARGE SCALE GENOMIC DNA]</scope>
    <source>
        <strain evidence="3">IBCAS-2021</strain>
        <tissue evidence="3">Leaf</tissue>
    </source>
</reference>
<dbReference type="Proteomes" id="UP000825729">
    <property type="component" value="Unassembled WGS sequence"/>
</dbReference>
<accession>A0AAV7E3A8</accession>
<sequence>MKPVLDLCALSSDVVVVDGDEYCRTPTSDESKIPVVIACPNAPKKPHRVLVVGKRKLLSAELADLEFYFRPWPQSPPAKKLRI</sequence>
<dbReference type="GO" id="GO:0032875">
    <property type="term" value="P:regulation of DNA endoreduplication"/>
    <property type="evidence" value="ECO:0007669"/>
    <property type="project" value="InterPro"/>
</dbReference>
<gene>
    <name evidence="3" type="ORF">H6P81_017736</name>
</gene>
<evidence type="ECO:0000313" key="3">
    <source>
        <dbReference type="EMBL" id="KAG9441882.1"/>
    </source>
</evidence>
<name>A0AAV7E3A8_ARIFI</name>
<proteinExistence type="predicted"/>
<keyword evidence="2" id="KW-0131">Cell cycle</keyword>
<dbReference type="GO" id="GO:0004860">
    <property type="term" value="F:protein kinase inhibitor activity"/>
    <property type="evidence" value="ECO:0007669"/>
    <property type="project" value="UniProtKB-KW"/>
</dbReference>
<dbReference type="EMBL" id="JAINDJ010000007">
    <property type="protein sequence ID" value="KAG9441882.1"/>
    <property type="molecule type" value="Genomic_DNA"/>
</dbReference>
<dbReference type="PANTHER" id="PTHR33142:SF13">
    <property type="entry name" value="CYCLIN-DEPENDENT PROTEIN KINASE INHIBITOR SMR1"/>
    <property type="match status" value="1"/>
</dbReference>
<keyword evidence="4" id="KW-1185">Reference proteome</keyword>
<dbReference type="InterPro" id="IPR040389">
    <property type="entry name" value="SMR"/>
</dbReference>
<organism evidence="3 4">
    <name type="scientific">Aristolochia fimbriata</name>
    <name type="common">White veined hardy Dutchman's pipe vine</name>
    <dbReference type="NCBI Taxonomy" id="158543"/>
    <lineage>
        <taxon>Eukaryota</taxon>
        <taxon>Viridiplantae</taxon>
        <taxon>Streptophyta</taxon>
        <taxon>Embryophyta</taxon>
        <taxon>Tracheophyta</taxon>
        <taxon>Spermatophyta</taxon>
        <taxon>Magnoliopsida</taxon>
        <taxon>Magnoliidae</taxon>
        <taxon>Piperales</taxon>
        <taxon>Aristolochiaceae</taxon>
        <taxon>Aristolochia</taxon>
    </lineage>
</organism>
<evidence type="ECO:0000256" key="1">
    <source>
        <dbReference type="ARBA" id="ARBA00023013"/>
    </source>
</evidence>
<dbReference type="PANTHER" id="PTHR33142">
    <property type="entry name" value="CYCLIN-DEPENDENT PROTEIN KINASE INHIBITOR SMR13"/>
    <property type="match status" value="1"/>
</dbReference>
<evidence type="ECO:0000313" key="4">
    <source>
        <dbReference type="Proteomes" id="UP000825729"/>
    </source>
</evidence>
<protein>
    <submittedName>
        <fullName evidence="3">Uncharacterized protein</fullName>
    </submittedName>
</protein>